<dbReference type="FunFam" id="1.10.3810.10:FF:000003">
    <property type="entry name" value="Penicillin-binding protein 1a"/>
    <property type="match status" value="1"/>
</dbReference>
<keyword evidence="3 13" id="KW-0808">Transferase</keyword>
<evidence type="ECO:0000256" key="5">
    <source>
        <dbReference type="ARBA" id="ARBA00022960"/>
    </source>
</evidence>
<keyword evidence="5" id="KW-0133">Cell shape</keyword>
<evidence type="ECO:0000256" key="1">
    <source>
        <dbReference type="ARBA" id="ARBA00004370"/>
    </source>
</evidence>
<comment type="pathway">
    <text evidence="10">Glycan biosynthesis.</text>
</comment>
<dbReference type="InterPro" id="IPR001264">
    <property type="entry name" value="Glyco_trans_51"/>
</dbReference>
<dbReference type="GO" id="GO:0071555">
    <property type="term" value="P:cell wall organization"/>
    <property type="evidence" value="ECO:0007669"/>
    <property type="project" value="UniProtKB-KW"/>
</dbReference>
<dbReference type="GO" id="GO:0008955">
    <property type="term" value="F:peptidoglycan glycosyltransferase activity"/>
    <property type="evidence" value="ECO:0007669"/>
    <property type="project" value="TreeGrafter"/>
</dbReference>
<evidence type="ECO:0000256" key="3">
    <source>
        <dbReference type="ARBA" id="ARBA00022679"/>
    </source>
</evidence>
<evidence type="ECO:0000256" key="11">
    <source>
        <dbReference type="SAM" id="MobiDB-lite"/>
    </source>
</evidence>
<reference evidence="13" key="1">
    <citation type="journal article" date="1997" name="J. Bacteriol.">
        <title>A putative monofunctional glycosyltransferase is expressed in Ralstonia eutropha.</title>
        <authorList>
            <person name="Paik J."/>
            <person name="Jendrossek D."/>
            <person name="Hakenbeck R."/>
        </authorList>
    </citation>
    <scope>NUCLEOTIDE SEQUENCE</scope>
    <source>
        <strain evidence="13">H16</strain>
    </source>
</reference>
<accession>O07452</accession>
<evidence type="ECO:0000256" key="10">
    <source>
        <dbReference type="ARBA" id="ARBA00060592"/>
    </source>
</evidence>
<dbReference type="GO" id="GO:0016020">
    <property type="term" value="C:membrane"/>
    <property type="evidence" value="ECO:0007669"/>
    <property type="project" value="UniProtKB-SubCell"/>
</dbReference>
<dbReference type="InterPro" id="IPR050396">
    <property type="entry name" value="Glycosyltr_51/Transpeptidase"/>
</dbReference>
<evidence type="ECO:0000256" key="8">
    <source>
        <dbReference type="ARBA" id="ARBA00023136"/>
    </source>
</evidence>
<dbReference type="GO" id="GO:0009252">
    <property type="term" value="P:peptidoglycan biosynthetic process"/>
    <property type="evidence" value="ECO:0007669"/>
    <property type="project" value="UniProtKB-KW"/>
</dbReference>
<dbReference type="PANTHER" id="PTHR32282:SF27">
    <property type="entry name" value="PENICILLIN-BINDING PROTEIN 1A"/>
    <property type="match status" value="1"/>
</dbReference>
<name>O07452_CUPNE</name>
<evidence type="ECO:0000256" key="7">
    <source>
        <dbReference type="ARBA" id="ARBA00022989"/>
    </source>
</evidence>
<dbReference type="GO" id="GO:0030288">
    <property type="term" value="C:outer membrane-bounded periplasmic space"/>
    <property type="evidence" value="ECO:0007669"/>
    <property type="project" value="TreeGrafter"/>
</dbReference>
<evidence type="ECO:0000313" key="13">
    <source>
        <dbReference type="EMBL" id="CAA71565.1"/>
    </source>
</evidence>
<comment type="subcellular location">
    <subcellularLocation>
        <location evidence="1">Membrane</location>
    </subcellularLocation>
</comment>
<dbReference type="GO" id="GO:0008658">
    <property type="term" value="F:penicillin binding"/>
    <property type="evidence" value="ECO:0007669"/>
    <property type="project" value="UniProtKB-ARBA"/>
</dbReference>
<evidence type="ECO:0000256" key="4">
    <source>
        <dbReference type="ARBA" id="ARBA00022692"/>
    </source>
</evidence>
<evidence type="ECO:0000256" key="6">
    <source>
        <dbReference type="ARBA" id="ARBA00022984"/>
    </source>
</evidence>
<evidence type="ECO:0000256" key="9">
    <source>
        <dbReference type="ARBA" id="ARBA00023316"/>
    </source>
</evidence>
<dbReference type="GO" id="GO:0008360">
    <property type="term" value="P:regulation of cell shape"/>
    <property type="evidence" value="ECO:0007669"/>
    <property type="project" value="UniProtKB-KW"/>
</dbReference>
<dbReference type="PANTHER" id="PTHR32282">
    <property type="entry name" value="BINDING PROTEIN TRANSPEPTIDASE, PUTATIVE-RELATED"/>
    <property type="match status" value="1"/>
</dbReference>
<dbReference type="Gene3D" id="1.10.3810.10">
    <property type="entry name" value="Biosynthetic peptidoglycan transglycosylase-like"/>
    <property type="match status" value="1"/>
</dbReference>
<dbReference type="SUPFAM" id="SSF53955">
    <property type="entry name" value="Lysozyme-like"/>
    <property type="match status" value="1"/>
</dbReference>
<dbReference type="CAZy" id="GT51">
    <property type="family name" value="Glycosyltransferase Family 51"/>
</dbReference>
<protein>
    <submittedName>
        <fullName evidence="13">Glycosyltransferase</fullName>
    </submittedName>
</protein>
<sequence length="338" mass="37283">MKRLWSAFIKLLVLAVIGGALLAAIAILAANRQLPSLDALTAFRHTPDYVPIGKIPRELTGAVVAIEDERFYVHDGIDYIGVVRAGVANLSDELSQGASTITMQVARNFYLSRDKTYTRKLYEVLLSYRIEKALTKDEILELYMNKIYLGQGAYGFADAARTYFGKRLDQLTLAECAMLAGLGKAPSANNPVANPRRARQRQVYILQRMLELGRISRGEYDGALLEPLRLSRRMEATPSISIAQWAADCQTLPRLPSRNRPGGQSSRVDFGPITPSPEAPGRDGQPPERSWARSRQPGRWRAQRASTAAARPVRSAVCVWPCTICTKSVSHCAGAARI</sequence>
<dbReference type="EMBL" id="Y10537">
    <property type="protein sequence ID" value="CAA71565.1"/>
    <property type="molecule type" value="Genomic_DNA"/>
</dbReference>
<feature type="region of interest" description="Disordered" evidence="11">
    <location>
        <begin position="253"/>
        <end position="307"/>
    </location>
</feature>
<evidence type="ECO:0000259" key="12">
    <source>
        <dbReference type="Pfam" id="PF00912"/>
    </source>
</evidence>
<keyword evidence="7" id="KW-1133">Transmembrane helix</keyword>
<comment type="pathway">
    <text evidence="2">Cell wall biogenesis; peptidoglycan biosynthesis.</text>
</comment>
<feature type="domain" description="Glycosyl transferase family 51" evidence="12">
    <location>
        <begin position="45"/>
        <end position="209"/>
    </location>
</feature>
<dbReference type="AlphaFoldDB" id="O07452"/>
<dbReference type="InterPro" id="IPR036950">
    <property type="entry name" value="PBP_transglycosylase"/>
</dbReference>
<feature type="non-terminal residue" evidence="13">
    <location>
        <position position="338"/>
    </location>
</feature>
<dbReference type="Pfam" id="PF00912">
    <property type="entry name" value="Transgly"/>
    <property type="match status" value="1"/>
</dbReference>
<keyword evidence="4" id="KW-0812">Transmembrane</keyword>
<evidence type="ECO:0000256" key="2">
    <source>
        <dbReference type="ARBA" id="ARBA00004752"/>
    </source>
</evidence>
<organism evidence="13">
    <name type="scientific">Cupriavidus necator</name>
    <name type="common">Alcaligenes eutrophus</name>
    <name type="synonym">Ralstonia eutropha</name>
    <dbReference type="NCBI Taxonomy" id="106590"/>
    <lineage>
        <taxon>Bacteria</taxon>
        <taxon>Pseudomonadati</taxon>
        <taxon>Pseudomonadota</taxon>
        <taxon>Betaproteobacteria</taxon>
        <taxon>Burkholderiales</taxon>
        <taxon>Burkholderiaceae</taxon>
        <taxon>Cupriavidus</taxon>
    </lineage>
</organism>
<keyword evidence="6" id="KW-0573">Peptidoglycan synthesis</keyword>
<proteinExistence type="predicted"/>
<dbReference type="InterPro" id="IPR023346">
    <property type="entry name" value="Lysozyme-like_dom_sf"/>
</dbReference>
<keyword evidence="9" id="KW-0961">Cell wall biogenesis/degradation</keyword>
<keyword evidence="8" id="KW-0472">Membrane</keyword>